<dbReference type="Proteomes" id="UP000809337">
    <property type="component" value="Unassembled WGS sequence"/>
</dbReference>
<sequence>MKVGLIQSIRLPNQSLRIMAEILREYDIDPIPLIIESGLVPEILDDPWGSLNGHQELAFQRLFWQNTKHIPAIGFLTGLRYSLIAYGPLGLAALVSRNVTEGLRTFTTMQALGYALIEYDILEEDGIAVAFIANDEYVPADLKEFMHERLLGSGPTFFRDMRQENLPLRLIESRLDRPKGWMGIEDRWQVDIAYRAERNCIHFAEGTGALPLPLANPLLAENYKKLCQNILETSPKHNGIVKSVYQLLMESRGAFPNAQQAARALNASERSLHRKLAEANSSYRQILDNVRLRRARELLDNTNLPMSEISDRLGFAEMASFSRFFRRVGGLAPSNYRKNGLRIFAASNDDGSLQ</sequence>
<comment type="caution">
    <text evidence="4">The sequence shown here is derived from an EMBL/GenBank/DDBJ whole genome shotgun (WGS) entry which is preliminary data.</text>
</comment>
<keyword evidence="2" id="KW-0238">DNA-binding</keyword>
<dbReference type="EMBL" id="JAFBWN010000031">
    <property type="protein sequence ID" value="MBM2357252.1"/>
    <property type="molecule type" value="Genomic_DNA"/>
</dbReference>
<dbReference type="GO" id="GO:0000976">
    <property type="term" value="F:transcription cis-regulatory region binding"/>
    <property type="evidence" value="ECO:0007669"/>
    <property type="project" value="TreeGrafter"/>
</dbReference>
<dbReference type="PANTHER" id="PTHR47894">
    <property type="entry name" value="HTH-TYPE TRANSCRIPTIONAL REGULATOR GADX"/>
    <property type="match status" value="1"/>
</dbReference>
<dbReference type="SMART" id="SM00342">
    <property type="entry name" value="HTH_ARAC"/>
    <property type="match status" value="1"/>
</dbReference>
<gene>
    <name evidence="4" type="ORF">JQX14_22130</name>
</gene>
<evidence type="ECO:0000256" key="2">
    <source>
        <dbReference type="ARBA" id="ARBA00023125"/>
    </source>
</evidence>
<protein>
    <submittedName>
        <fullName evidence="4">Helix-turn-helix domain-containing protein</fullName>
    </submittedName>
</protein>
<name>A0A9Q2MY08_9RHOB</name>
<evidence type="ECO:0000256" key="1">
    <source>
        <dbReference type="ARBA" id="ARBA00023015"/>
    </source>
</evidence>
<dbReference type="GO" id="GO:0005829">
    <property type="term" value="C:cytosol"/>
    <property type="evidence" value="ECO:0007669"/>
    <property type="project" value="TreeGrafter"/>
</dbReference>
<dbReference type="SUPFAM" id="SSF46689">
    <property type="entry name" value="Homeodomain-like"/>
    <property type="match status" value="1"/>
</dbReference>
<evidence type="ECO:0000313" key="4">
    <source>
        <dbReference type="EMBL" id="MBM2357252.1"/>
    </source>
</evidence>
<dbReference type="Pfam" id="PF12625">
    <property type="entry name" value="Arabinose_bd"/>
    <property type="match status" value="1"/>
</dbReference>
<dbReference type="RefSeq" id="WP_224557654.1">
    <property type="nucleotide sequence ID" value="NZ_CP086774.1"/>
</dbReference>
<keyword evidence="1" id="KW-0805">Transcription regulation</keyword>
<dbReference type="PRINTS" id="PR00032">
    <property type="entry name" value="HTHARAC"/>
</dbReference>
<reference evidence="4" key="1">
    <citation type="submission" date="2021-01" db="EMBL/GenBank/DDBJ databases">
        <title>Diatom-associated Roseobacters Show Island Model of Population Structure.</title>
        <authorList>
            <person name="Qu L."/>
            <person name="Feng X."/>
            <person name="Chen Y."/>
            <person name="Li L."/>
            <person name="Wang X."/>
            <person name="Hu Z."/>
            <person name="Wang H."/>
            <person name="Luo H."/>
        </authorList>
    </citation>
    <scope>NUCLEOTIDE SEQUENCE</scope>
    <source>
        <strain evidence="4">SM26-45</strain>
    </source>
</reference>
<accession>A0A9Q2MY08</accession>
<dbReference type="Pfam" id="PF12833">
    <property type="entry name" value="HTH_18"/>
    <property type="match status" value="1"/>
</dbReference>
<dbReference type="InterPro" id="IPR032687">
    <property type="entry name" value="AraC-type_N"/>
</dbReference>
<dbReference type="Gene3D" id="1.10.10.60">
    <property type="entry name" value="Homeodomain-like"/>
    <property type="match status" value="1"/>
</dbReference>
<dbReference type="InterPro" id="IPR020449">
    <property type="entry name" value="Tscrpt_reg_AraC-type_HTH"/>
</dbReference>
<organism evidence="4 5">
    <name type="scientific">Pseudosulfitobacter pseudonitzschiae</name>
    <dbReference type="NCBI Taxonomy" id="1402135"/>
    <lineage>
        <taxon>Bacteria</taxon>
        <taxon>Pseudomonadati</taxon>
        <taxon>Pseudomonadota</taxon>
        <taxon>Alphaproteobacteria</taxon>
        <taxon>Rhodobacterales</taxon>
        <taxon>Roseobacteraceae</taxon>
        <taxon>Pseudosulfitobacter</taxon>
    </lineage>
</organism>
<dbReference type="PROSITE" id="PS01124">
    <property type="entry name" value="HTH_ARAC_FAMILY_2"/>
    <property type="match status" value="1"/>
</dbReference>
<proteinExistence type="predicted"/>
<evidence type="ECO:0000313" key="5">
    <source>
        <dbReference type="Proteomes" id="UP000809337"/>
    </source>
</evidence>
<dbReference type="PROSITE" id="PS00041">
    <property type="entry name" value="HTH_ARAC_FAMILY_1"/>
    <property type="match status" value="1"/>
</dbReference>
<dbReference type="InterPro" id="IPR009057">
    <property type="entry name" value="Homeodomain-like_sf"/>
</dbReference>
<dbReference type="GO" id="GO:0003700">
    <property type="term" value="F:DNA-binding transcription factor activity"/>
    <property type="evidence" value="ECO:0007669"/>
    <property type="project" value="InterPro"/>
</dbReference>
<evidence type="ECO:0000256" key="3">
    <source>
        <dbReference type="ARBA" id="ARBA00023163"/>
    </source>
</evidence>
<dbReference type="InterPro" id="IPR018062">
    <property type="entry name" value="HTH_AraC-typ_CS"/>
</dbReference>
<dbReference type="InterPro" id="IPR018060">
    <property type="entry name" value="HTH_AraC"/>
</dbReference>
<keyword evidence="3" id="KW-0804">Transcription</keyword>
<dbReference type="AlphaFoldDB" id="A0A9Q2MY08"/>
<dbReference type="PANTHER" id="PTHR47894:SF1">
    <property type="entry name" value="HTH-TYPE TRANSCRIPTIONAL REGULATOR VQSM"/>
    <property type="match status" value="1"/>
</dbReference>